<organism evidence="1 2">
    <name type="scientific">Sporomusa ovata</name>
    <dbReference type="NCBI Taxonomy" id="2378"/>
    <lineage>
        <taxon>Bacteria</taxon>
        <taxon>Bacillati</taxon>
        <taxon>Bacillota</taxon>
        <taxon>Negativicutes</taxon>
        <taxon>Selenomonadales</taxon>
        <taxon>Sporomusaceae</taxon>
        <taxon>Sporomusa</taxon>
    </lineage>
</organism>
<evidence type="ECO:0000313" key="2">
    <source>
        <dbReference type="Proteomes" id="UP000049855"/>
    </source>
</evidence>
<dbReference type="AlphaFoldDB" id="A0A0U1L197"/>
<evidence type="ECO:0000313" key="1">
    <source>
        <dbReference type="EMBL" id="CQR73460.1"/>
    </source>
</evidence>
<keyword evidence="2" id="KW-1185">Reference proteome</keyword>
<accession>A0A0U1L197</accession>
<dbReference type="Proteomes" id="UP000049855">
    <property type="component" value="Unassembled WGS sequence"/>
</dbReference>
<dbReference type="EMBL" id="CTRP01000013">
    <property type="protein sequence ID" value="CQR73460.1"/>
    <property type="molecule type" value="Genomic_DNA"/>
</dbReference>
<protein>
    <submittedName>
        <fullName evidence="1">Uncharacterized protein</fullName>
    </submittedName>
</protein>
<gene>
    <name evidence="1" type="ORF">SpAn4DRAFT_5121</name>
</gene>
<proteinExistence type="predicted"/>
<reference evidence="2" key="1">
    <citation type="submission" date="2015-03" db="EMBL/GenBank/DDBJ databases">
        <authorList>
            <person name="Nijsse Bart"/>
        </authorList>
    </citation>
    <scope>NUCLEOTIDE SEQUENCE [LARGE SCALE GENOMIC DNA]</scope>
</reference>
<name>A0A0U1L197_9FIRM</name>
<sequence length="98" mass="11222">MLIICTTPVFLYYRYFLYNRSILLFGQPPRQEGQALRFRPERRQARPAGGKVKQSLNFFADSFAQTGVNAVTMRVFTHSLPGTVALPVGRSKSRKREL</sequence>